<comment type="caution">
    <text evidence="3">The sequence shown here is derived from an EMBL/GenBank/DDBJ whole genome shotgun (WGS) entry which is preliminary data.</text>
</comment>
<organism evidence="3 4">
    <name type="scientific">Gordonia polyisoprenivorans</name>
    <dbReference type="NCBI Taxonomy" id="84595"/>
    <lineage>
        <taxon>Bacteria</taxon>
        <taxon>Bacillati</taxon>
        <taxon>Actinomycetota</taxon>
        <taxon>Actinomycetes</taxon>
        <taxon>Mycobacteriales</taxon>
        <taxon>Gordoniaceae</taxon>
        <taxon>Gordonia</taxon>
    </lineage>
</organism>
<feature type="compositionally biased region" description="Basic and acidic residues" evidence="1">
    <location>
        <begin position="74"/>
        <end position="86"/>
    </location>
</feature>
<feature type="domain" description="VWFA" evidence="2">
    <location>
        <begin position="158"/>
        <end position="322"/>
    </location>
</feature>
<reference evidence="3 4" key="1">
    <citation type="submission" date="2020-04" db="EMBL/GenBank/DDBJ databases">
        <title>MicrobeNet Type strains.</title>
        <authorList>
            <person name="Nicholson A.C."/>
        </authorList>
    </citation>
    <scope>NUCLEOTIDE SEQUENCE [LARGE SCALE GENOMIC DNA]</scope>
    <source>
        <strain evidence="3 4">ATCC BAA-14</strain>
    </source>
</reference>
<evidence type="ECO:0000313" key="3">
    <source>
        <dbReference type="EMBL" id="NKY01528.1"/>
    </source>
</evidence>
<gene>
    <name evidence="3" type="ORF">HGA05_08095</name>
</gene>
<dbReference type="GeneID" id="90161149"/>
<dbReference type="AlphaFoldDB" id="A0A846WJ24"/>
<dbReference type="InterPro" id="IPR002035">
    <property type="entry name" value="VWF_A"/>
</dbReference>
<dbReference type="SMART" id="SM00327">
    <property type="entry name" value="VWA"/>
    <property type="match status" value="1"/>
</dbReference>
<sequence length="322" mass="34522">MTRRRGARRTDPRTLAPLRRKPKHLDTEPDLLVPGAGGAGWVLLGRRDRRPPGAPGAAGSTQPGMTSETGELDTADHPAAHDDEARRRAHQIARKLALTEVVRSPRAPRSATGTLRTGRWRGDSDEIDLDVTLEAIAANPLPTDDDIAVRRRIRRRRSVVIVVDISGSARGEQVRTAAATVGALTGELSRDAVSVIAFWSDAAVISRLGDPVDPDRVIDALLTLPTQGLTNLSFALSTAADQLRGVPAADSRVLLLSDCVHNAGPDPREIPGTLNRLDVLVDVSGEHDLELAADLALLGRGRAMPIRDHRGVAPALRTIFEN</sequence>
<dbReference type="Gene3D" id="3.40.50.410">
    <property type="entry name" value="von Willebrand factor, type A domain"/>
    <property type="match status" value="1"/>
</dbReference>
<name>A0A846WJ24_9ACTN</name>
<evidence type="ECO:0000313" key="4">
    <source>
        <dbReference type="Proteomes" id="UP000563898"/>
    </source>
</evidence>
<dbReference type="CDD" id="cd00198">
    <property type="entry name" value="vWFA"/>
    <property type="match status" value="1"/>
</dbReference>
<dbReference type="RefSeq" id="WP_006369782.1">
    <property type="nucleotide sequence ID" value="NZ_CP116236.1"/>
</dbReference>
<dbReference type="OMA" id="PHWRAEH"/>
<dbReference type="Proteomes" id="UP000563898">
    <property type="component" value="Unassembled WGS sequence"/>
</dbReference>
<protein>
    <submittedName>
        <fullName evidence="3">VWA domain-containing protein</fullName>
    </submittedName>
</protein>
<dbReference type="EMBL" id="JAAXPC010000004">
    <property type="protein sequence ID" value="NKY01528.1"/>
    <property type="molecule type" value="Genomic_DNA"/>
</dbReference>
<evidence type="ECO:0000259" key="2">
    <source>
        <dbReference type="PROSITE" id="PS50234"/>
    </source>
</evidence>
<feature type="compositionally biased region" description="Polar residues" evidence="1">
    <location>
        <begin position="60"/>
        <end position="69"/>
    </location>
</feature>
<dbReference type="InterPro" id="IPR036465">
    <property type="entry name" value="vWFA_dom_sf"/>
</dbReference>
<dbReference type="SUPFAM" id="SSF53300">
    <property type="entry name" value="vWA-like"/>
    <property type="match status" value="1"/>
</dbReference>
<proteinExistence type="predicted"/>
<evidence type="ECO:0000256" key="1">
    <source>
        <dbReference type="SAM" id="MobiDB-lite"/>
    </source>
</evidence>
<dbReference type="PROSITE" id="PS50234">
    <property type="entry name" value="VWFA"/>
    <property type="match status" value="1"/>
</dbReference>
<feature type="region of interest" description="Disordered" evidence="1">
    <location>
        <begin position="1"/>
        <end position="89"/>
    </location>
</feature>
<accession>A0A846WJ24</accession>
<dbReference type="Pfam" id="PF13519">
    <property type="entry name" value="VWA_2"/>
    <property type="match status" value="1"/>
</dbReference>